<sequence length="392" mass="43682">MAMSPTILFLGLPPKTFVGISLASFNSSPNFLEHLEQVDAGSTQLQEITRRLPELQKKGLVDFAALRDASANLQNEQSDHQSNSDGQNSGNTWPALTSHVTSRLLTRVFSSKDRDKPSTKWALTSVSAAPSDTEHIPGLTSMESRLALEPLRTLNLMPMDLKQTWPEDAVGRSRTEMARDRSWYLKHLISHLTMPDVAHEGGEGEVSQSKAASELLGELQFCFLMVLCLANYSCLEQWKRLLTVLFTCRSALTEVEGFFVEVLKVLRQQLGRVDDVEGGLFELSDESSSAWLRKLLKTFRATVEEVYADAADSGGSKEEGKNVRKVLDELEKWLGEKYGWEDEKNTLRRGMVQLEDGEMVELQADDLDEDEETGEYAPVVVETGLAYSGSLD</sequence>
<reference evidence="3 4" key="1">
    <citation type="submission" date="2023-08" db="EMBL/GenBank/DDBJ databases">
        <title>Black Yeasts Isolated from many extreme environments.</title>
        <authorList>
            <person name="Coleine C."/>
            <person name="Stajich J.E."/>
            <person name="Selbmann L."/>
        </authorList>
    </citation>
    <scope>NUCLEOTIDE SEQUENCE [LARGE SCALE GENOMIC DNA]</scope>
    <source>
        <strain evidence="3 4">CCFEE 5910</strain>
    </source>
</reference>
<organism evidence="3 4">
    <name type="scientific">Lithohypha guttulata</name>
    <dbReference type="NCBI Taxonomy" id="1690604"/>
    <lineage>
        <taxon>Eukaryota</taxon>
        <taxon>Fungi</taxon>
        <taxon>Dikarya</taxon>
        <taxon>Ascomycota</taxon>
        <taxon>Pezizomycotina</taxon>
        <taxon>Eurotiomycetes</taxon>
        <taxon>Chaetothyriomycetidae</taxon>
        <taxon>Chaetothyriales</taxon>
        <taxon>Trichomeriaceae</taxon>
        <taxon>Lithohypha</taxon>
    </lineage>
</organism>
<comment type="caution">
    <text evidence="3">The sequence shown here is derived from an EMBL/GenBank/DDBJ whole genome shotgun (WGS) entry which is preliminary data.</text>
</comment>
<protein>
    <recommendedName>
        <fullName evidence="2">AAR2 C-terminal domain-containing protein</fullName>
    </recommendedName>
</protein>
<feature type="region of interest" description="Disordered" evidence="1">
    <location>
        <begin position="73"/>
        <end position="95"/>
    </location>
</feature>
<dbReference type="PANTHER" id="PTHR12689:SF4">
    <property type="entry name" value="PROTEIN AAR2 HOMOLOG"/>
    <property type="match status" value="1"/>
</dbReference>
<evidence type="ECO:0000256" key="1">
    <source>
        <dbReference type="SAM" id="MobiDB-lite"/>
    </source>
</evidence>
<dbReference type="InterPro" id="IPR007946">
    <property type="entry name" value="AAR2"/>
</dbReference>
<dbReference type="GO" id="GO:0000244">
    <property type="term" value="P:spliceosomal tri-snRNP complex assembly"/>
    <property type="evidence" value="ECO:0007669"/>
    <property type="project" value="TreeGrafter"/>
</dbReference>
<dbReference type="AlphaFoldDB" id="A0AAN7SU40"/>
<dbReference type="InterPro" id="IPR033648">
    <property type="entry name" value="AAR2_C"/>
</dbReference>
<gene>
    <name evidence="3" type="ORF">LTR05_007725</name>
</gene>
<name>A0AAN7SU40_9EURO</name>
<dbReference type="CDD" id="cd13778">
    <property type="entry name" value="Aar2_C"/>
    <property type="match status" value="1"/>
</dbReference>
<feature type="domain" description="AAR2 C-terminal" evidence="2">
    <location>
        <begin position="158"/>
        <end position="341"/>
    </location>
</feature>
<dbReference type="EMBL" id="JAVRRJ010000009">
    <property type="protein sequence ID" value="KAK5081594.1"/>
    <property type="molecule type" value="Genomic_DNA"/>
</dbReference>
<dbReference type="Pfam" id="PF05282">
    <property type="entry name" value="AAR2"/>
    <property type="match status" value="1"/>
</dbReference>
<dbReference type="PANTHER" id="PTHR12689">
    <property type="entry name" value="A1 CISTRON SPLICING FACTOR AAR2-RELATED"/>
    <property type="match status" value="1"/>
</dbReference>
<evidence type="ECO:0000313" key="4">
    <source>
        <dbReference type="Proteomes" id="UP001309876"/>
    </source>
</evidence>
<dbReference type="Proteomes" id="UP001309876">
    <property type="component" value="Unassembled WGS sequence"/>
</dbReference>
<dbReference type="Gene3D" id="1.25.40.550">
    <property type="entry name" value="Aar2, C-terminal domain-like"/>
    <property type="match status" value="1"/>
</dbReference>
<keyword evidence="4" id="KW-1185">Reference proteome</keyword>
<evidence type="ECO:0000259" key="2">
    <source>
        <dbReference type="Pfam" id="PF05282"/>
    </source>
</evidence>
<proteinExistence type="predicted"/>
<accession>A0AAN7SU40</accession>
<dbReference type="InterPro" id="IPR038514">
    <property type="entry name" value="AAR2_C_sf"/>
</dbReference>
<evidence type="ECO:0000313" key="3">
    <source>
        <dbReference type="EMBL" id="KAK5081594.1"/>
    </source>
</evidence>